<reference evidence="2" key="1">
    <citation type="submission" date="2022-12" db="EMBL/GenBank/DDBJ databases">
        <title>Genome sequence of SJ11.</title>
        <authorList>
            <person name="Woo H."/>
        </authorList>
    </citation>
    <scope>NUCLEOTIDE SEQUENCE</scope>
    <source>
        <strain evidence="2">SJ11</strain>
    </source>
</reference>
<organism evidence="2 3">
    <name type="scientific">Pedobacter rhodius</name>
    <dbReference type="NCBI Taxonomy" id="3004098"/>
    <lineage>
        <taxon>Bacteria</taxon>
        <taxon>Pseudomonadati</taxon>
        <taxon>Bacteroidota</taxon>
        <taxon>Sphingobacteriia</taxon>
        <taxon>Sphingobacteriales</taxon>
        <taxon>Sphingobacteriaceae</taxon>
        <taxon>Pedobacter</taxon>
    </lineage>
</organism>
<gene>
    <name evidence="2" type="ORF">O0931_02135</name>
</gene>
<keyword evidence="1" id="KW-0175">Coiled coil</keyword>
<comment type="caution">
    <text evidence="2">The sequence shown here is derived from an EMBL/GenBank/DDBJ whole genome shotgun (WGS) entry which is preliminary data.</text>
</comment>
<accession>A0ABT4KT40</accession>
<evidence type="ECO:0000313" key="2">
    <source>
        <dbReference type="EMBL" id="MCZ4222087.1"/>
    </source>
</evidence>
<evidence type="ECO:0000313" key="3">
    <source>
        <dbReference type="Proteomes" id="UP001144341"/>
    </source>
</evidence>
<feature type="coiled-coil region" evidence="1">
    <location>
        <begin position="36"/>
        <end position="63"/>
    </location>
</feature>
<evidence type="ECO:0008006" key="4">
    <source>
        <dbReference type="Google" id="ProtNLM"/>
    </source>
</evidence>
<keyword evidence="3" id="KW-1185">Reference proteome</keyword>
<sequence>MATILENEMLSYFMQLNDADKSSIVKLLKTFIANKQENAMITIEQYNAEIDDAELEFQKGHHNTHNQFLKDINKW</sequence>
<protein>
    <recommendedName>
        <fullName evidence="4">Addiction module component</fullName>
    </recommendedName>
</protein>
<dbReference type="Proteomes" id="UP001144341">
    <property type="component" value="Unassembled WGS sequence"/>
</dbReference>
<dbReference type="EMBL" id="JAPWGL010000001">
    <property type="protein sequence ID" value="MCZ4222087.1"/>
    <property type="molecule type" value="Genomic_DNA"/>
</dbReference>
<evidence type="ECO:0000256" key="1">
    <source>
        <dbReference type="SAM" id="Coils"/>
    </source>
</evidence>
<dbReference type="RefSeq" id="WP_269413901.1">
    <property type="nucleotide sequence ID" value="NZ_JAPWGL010000001.1"/>
</dbReference>
<name>A0ABT4KT40_9SPHI</name>
<proteinExistence type="predicted"/>